<dbReference type="GO" id="GO:0030620">
    <property type="term" value="F:U2 snRNA binding"/>
    <property type="evidence" value="ECO:0007669"/>
    <property type="project" value="TreeGrafter"/>
</dbReference>
<dbReference type="Proteomes" id="UP001187471">
    <property type="component" value="Unassembled WGS sequence"/>
</dbReference>
<name>A0AA88RQ43_9ASTE</name>
<dbReference type="AlphaFoldDB" id="A0AA88RQ43"/>
<dbReference type="GO" id="GO:0000244">
    <property type="term" value="P:spliceosomal tri-snRNP complex assembly"/>
    <property type="evidence" value="ECO:0007669"/>
    <property type="project" value="TreeGrafter"/>
</dbReference>
<dbReference type="PANTHER" id="PTHR11140">
    <property type="entry name" value="PRE-MRNA SPLICING FACTOR PRP8"/>
    <property type="match status" value="1"/>
</dbReference>
<dbReference type="InterPro" id="IPR043173">
    <property type="entry name" value="Prp8_domainIV_fingers"/>
</dbReference>
<dbReference type="InterPro" id="IPR027652">
    <property type="entry name" value="PRP8"/>
</dbReference>
<organism evidence="2 3">
    <name type="scientific">Escallonia rubra</name>
    <dbReference type="NCBI Taxonomy" id="112253"/>
    <lineage>
        <taxon>Eukaryota</taxon>
        <taxon>Viridiplantae</taxon>
        <taxon>Streptophyta</taxon>
        <taxon>Embryophyta</taxon>
        <taxon>Tracheophyta</taxon>
        <taxon>Spermatophyta</taxon>
        <taxon>Magnoliopsida</taxon>
        <taxon>eudicotyledons</taxon>
        <taxon>Gunneridae</taxon>
        <taxon>Pentapetalae</taxon>
        <taxon>asterids</taxon>
        <taxon>campanulids</taxon>
        <taxon>Escalloniales</taxon>
        <taxon>Escalloniaceae</taxon>
        <taxon>Escallonia</taxon>
    </lineage>
</organism>
<dbReference type="Pfam" id="PF12134">
    <property type="entry name" value="PRP8_domainIV"/>
    <property type="match status" value="1"/>
</dbReference>
<comment type="caution">
    <text evidence="2">The sequence shown here is derived from an EMBL/GenBank/DDBJ whole genome shotgun (WGS) entry which is preliminary data.</text>
</comment>
<dbReference type="Gene3D" id="3.30.420.230">
    <property type="match status" value="2"/>
</dbReference>
<sequence>MEGLQLHSPDYNNQIIWYVDDTSIFRATVDKTANGRLTAKRVNGVVFTFNPRTGQLFLQSVPLHEHAAQAVLNPSGMLKPLLEARLQDAPNVAVSAGGEQMVPLSALLKVPTINDLVVEAKETRTFVLNAYDDWLDSVSCSAALSRLCLILRNLHADNERANGLLRPAAEPHHLWPSITLDQWVTAEFALEHLEHNQRSMAT</sequence>
<dbReference type="GO" id="GO:0030623">
    <property type="term" value="F:U5 snRNA binding"/>
    <property type="evidence" value="ECO:0007669"/>
    <property type="project" value="TreeGrafter"/>
</dbReference>
<dbReference type="EMBL" id="JAVXUO010001917">
    <property type="protein sequence ID" value="KAK2977980.1"/>
    <property type="molecule type" value="Genomic_DNA"/>
</dbReference>
<reference evidence="2" key="1">
    <citation type="submission" date="2022-12" db="EMBL/GenBank/DDBJ databases">
        <title>Draft genome assemblies for two species of Escallonia (Escalloniales).</title>
        <authorList>
            <person name="Chanderbali A."/>
            <person name="Dervinis C."/>
            <person name="Anghel I."/>
            <person name="Soltis D."/>
            <person name="Soltis P."/>
            <person name="Zapata F."/>
        </authorList>
    </citation>
    <scope>NUCLEOTIDE SEQUENCE</scope>
    <source>
        <strain evidence="2">UCBG92.1500</strain>
        <tissue evidence="2">Leaf</tissue>
    </source>
</reference>
<evidence type="ECO:0000313" key="2">
    <source>
        <dbReference type="EMBL" id="KAK2977980.1"/>
    </source>
</evidence>
<dbReference type="InterPro" id="IPR043172">
    <property type="entry name" value="Prp8_domainIV_palm"/>
</dbReference>
<feature type="domain" description="PRP8" evidence="1">
    <location>
        <begin position="58"/>
        <end position="193"/>
    </location>
</feature>
<dbReference type="SUPFAM" id="SSF53098">
    <property type="entry name" value="Ribonuclease H-like"/>
    <property type="match status" value="1"/>
</dbReference>
<gene>
    <name evidence="2" type="ORF">RJ640_023518</name>
</gene>
<dbReference type="GO" id="GO:0030619">
    <property type="term" value="F:U1 snRNA binding"/>
    <property type="evidence" value="ECO:0007669"/>
    <property type="project" value="TreeGrafter"/>
</dbReference>
<evidence type="ECO:0000313" key="3">
    <source>
        <dbReference type="Proteomes" id="UP001187471"/>
    </source>
</evidence>
<dbReference type="GO" id="GO:0097157">
    <property type="term" value="F:pre-mRNA intronic binding"/>
    <property type="evidence" value="ECO:0007669"/>
    <property type="project" value="TreeGrafter"/>
</dbReference>
<protein>
    <recommendedName>
        <fullName evidence="1">PRP8 domain-containing protein</fullName>
    </recommendedName>
</protein>
<evidence type="ECO:0000259" key="1">
    <source>
        <dbReference type="Pfam" id="PF12134"/>
    </source>
</evidence>
<dbReference type="GO" id="GO:0005682">
    <property type="term" value="C:U5 snRNP"/>
    <property type="evidence" value="ECO:0007669"/>
    <property type="project" value="TreeGrafter"/>
</dbReference>
<dbReference type="Gene3D" id="1.20.80.40">
    <property type="match status" value="1"/>
</dbReference>
<dbReference type="InterPro" id="IPR021983">
    <property type="entry name" value="PRP8_domainIV"/>
</dbReference>
<proteinExistence type="predicted"/>
<accession>A0AA88RQ43</accession>
<dbReference type="InterPro" id="IPR012337">
    <property type="entry name" value="RNaseH-like_sf"/>
</dbReference>
<dbReference type="GO" id="GO:0017070">
    <property type="term" value="F:U6 snRNA binding"/>
    <property type="evidence" value="ECO:0007669"/>
    <property type="project" value="TreeGrafter"/>
</dbReference>
<dbReference type="PANTHER" id="PTHR11140:SF0">
    <property type="entry name" value="PRE-MRNA-PROCESSING-SPLICING FACTOR 8"/>
    <property type="match status" value="1"/>
</dbReference>
<keyword evidence="3" id="KW-1185">Reference proteome</keyword>
<dbReference type="GO" id="GO:0071013">
    <property type="term" value="C:catalytic step 2 spliceosome"/>
    <property type="evidence" value="ECO:0007669"/>
    <property type="project" value="TreeGrafter"/>
</dbReference>